<evidence type="ECO:0000256" key="2">
    <source>
        <dbReference type="ARBA" id="ARBA00022982"/>
    </source>
</evidence>
<name>A0A498H3X4_9EURY</name>
<dbReference type="Gene3D" id="3.40.30.10">
    <property type="entry name" value="Glutaredoxin"/>
    <property type="match status" value="1"/>
</dbReference>
<evidence type="ECO:0000313" key="6">
    <source>
        <dbReference type="EMBL" id="RXE56915.1"/>
    </source>
</evidence>
<dbReference type="GO" id="GO:0005737">
    <property type="term" value="C:cytoplasm"/>
    <property type="evidence" value="ECO:0007669"/>
    <property type="project" value="TreeGrafter"/>
</dbReference>
<gene>
    <name evidence="6" type="ORF">ABH15_01850</name>
</gene>
<dbReference type="Pfam" id="PF00085">
    <property type="entry name" value="Thioredoxin"/>
    <property type="match status" value="1"/>
</dbReference>
<dbReference type="PANTHER" id="PTHR45663">
    <property type="entry name" value="GEO12009P1"/>
    <property type="match status" value="1"/>
</dbReference>
<dbReference type="PANTHER" id="PTHR45663:SF11">
    <property type="entry name" value="GEO12009P1"/>
    <property type="match status" value="1"/>
</dbReference>
<proteinExistence type="predicted"/>
<accession>A0A498H3X4</accession>
<evidence type="ECO:0000313" key="7">
    <source>
        <dbReference type="Proteomes" id="UP000290932"/>
    </source>
</evidence>
<dbReference type="Proteomes" id="UP000290932">
    <property type="component" value="Unassembled WGS sequence"/>
</dbReference>
<dbReference type="OrthoDB" id="35385at2157"/>
<evidence type="ECO:0000256" key="4">
    <source>
        <dbReference type="ARBA" id="ARBA00023284"/>
    </source>
</evidence>
<keyword evidence="7" id="KW-1185">Reference proteome</keyword>
<dbReference type="GO" id="GO:0015035">
    <property type="term" value="F:protein-disulfide reductase activity"/>
    <property type="evidence" value="ECO:0007669"/>
    <property type="project" value="InterPro"/>
</dbReference>
<keyword evidence="2" id="KW-0249">Electron transport</keyword>
<dbReference type="PROSITE" id="PS51352">
    <property type="entry name" value="THIOREDOXIN_2"/>
    <property type="match status" value="1"/>
</dbReference>
<reference evidence="6 7" key="1">
    <citation type="journal article" date="2015" name="Int. J. Syst. Evol. Microbiol.">
        <title>Methanoculleus taiwanensis sp. nov., a methanogen isolated from deep marine sediment at the deformation front area near Taiwan.</title>
        <authorList>
            <person name="Weng C.Y."/>
            <person name="Chen S.C."/>
            <person name="Lai M.C."/>
            <person name="Wu S.Y."/>
            <person name="Lin S."/>
            <person name="Yang T.F."/>
            <person name="Chen P.C."/>
        </authorList>
    </citation>
    <scope>NUCLEOTIDE SEQUENCE [LARGE SCALE GENOMIC DNA]</scope>
    <source>
        <strain evidence="6 7">CYW4</strain>
    </source>
</reference>
<protein>
    <submittedName>
        <fullName evidence="6">Thioredoxin</fullName>
    </submittedName>
</protein>
<keyword evidence="4" id="KW-0676">Redox-active center</keyword>
<dbReference type="RefSeq" id="WP_128692663.1">
    <property type="nucleotide sequence ID" value="NZ_LHQS01000001.1"/>
</dbReference>
<dbReference type="InterPro" id="IPR017937">
    <property type="entry name" value="Thioredoxin_CS"/>
</dbReference>
<dbReference type="NCBIfam" id="TIGR01068">
    <property type="entry name" value="thioredoxin"/>
    <property type="match status" value="1"/>
</dbReference>
<comment type="caution">
    <text evidence="6">The sequence shown here is derived from an EMBL/GenBank/DDBJ whole genome shotgun (WGS) entry which is preliminary data.</text>
</comment>
<dbReference type="AlphaFoldDB" id="A0A498H3X4"/>
<keyword evidence="3" id="KW-1015">Disulfide bond</keyword>
<keyword evidence="1" id="KW-0813">Transport</keyword>
<dbReference type="CDD" id="cd02947">
    <property type="entry name" value="TRX_family"/>
    <property type="match status" value="1"/>
</dbReference>
<dbReference type="FunFam" id="3.40.30.10:FF:000001">
    <property type="entry name" value="Thioredoxin"/>
    <property type="match status" value="1"/>
</dbReference>
<dbReference type="InterPro" id="IPR013766">
    <property type="entry name" value="Thioredoxin_domain"/>
</dbReference>
<evidence type="ECO:0000256" key="1">
    <source>
        <dbReference type="ARBA" id="ARBA00022448"/>
    </source>
</evidence>
<dbReference type="PROSITE" id="PS00194">
    <property type="entry name" value="THIOREDOXIN_1"/>
    <property type="match status" value="1"/>
</dbReference>
<organism evidence="6 7">
    <name type="scientific">Methanoculleus taiwanensis</name>
    <dbReference type="NCBI Taxonomy" id="1550565"/>
    <lineage>
        <taxon>Archaea</taxon>
        <taxon>Methanobacteriati</taxon>
        <taxon>Methanobacteriota</taxon>
        <taxon>Stenosarchaea group</taxon>
        <taxon>Methanomicrobia</taxon>
        <taxon>Methanomicrobiales</taxon>
        <taxon>Methanomicrobiaceae</taxon>
        <taxon>Methanoculleus</taxon>
    </lineage>
</organism>
<dbReference type="EMBL" id="LHQS01000001">
    <property type="protein sequence ID" value="RXE56915.1"/>
    <property type="molecule type" value="Genomic_DNA"/>
</dbReference>
<dbReference type="InterPro" id="IPR005746">
    <property type="entry name" value="Thioredoxin"/>
</dbReference>
<sequence length="139" mass="15776">MEEKKTGDDDLARLREQRLRQMQETALRKREGAVIDLTDVNFAETIRQHAYVVVDFWAEWCGPCRMVSPTIEDLAREYAGRVTFGKCNVDENRWAGSSFGISAIPTLLFFANGQVVDRIVGVQSKAVIQSRMDRSFSSL</sequence>
<feature type="domain" description="Thioredoxin" evidence="5">
    <location>
        <begin position="16"/>
        <end position="137"/>
    </location>
</feature>
<evidence type="ECO:0000259" key="5">
    <source>
        <dbReference type="PROSITE" id="PS51352"/>
    </source>
</evidence>
<evidence type="ECO:0000256" key="3">
    <source>
        <dbReference type="ARBA" id="ARBA00023157"/>
    </source>
</evidence>
<dbReference type="PRINTS" id="PR00421">
    <property type="entry name" value="THIOREDOXIN"/>
</dbReference>
<dbReference type="InterPro" id="IPR036249">
    <property type="entry name" value="Thioredoxin-like_sf"/>
</dbReference>
<dbReference type="SUPFAM" id="SSF52833">
    <property type="entry name" value="Thioredoxin-like"/>
    <property type="match status" value="1"/>
</dbReference>